<dbReference type="RefSeq" id="WP_058594225.1">
    <property type="nucleotide sequence ID" value="NZ_LDRK01000058.1"/>
</dbReference>
<dbReference type="EMBL" id="LDRK01000058">
    <property type="protein sequence ID" value="KTR85455.1"/>
    <property type="molecule type" value="Genomic_DNA"/>
</dbReference>
<dbReference type="InterPro" id="IPR036249">
    <property type="entry name" value="Thioredoxin-like_sf"/>
</dbReference>
<dbReference type="PATRIC" id="fig|1079994.3.peg.2054"/>
<dbReference type="Gene3D" id="3.40.30.10">
    <property type="entry name" value="Glutaredoxin"/>
    <property type="match status" value="1"/>
</dbReference>
<comment type="caution">
    <text evidence="1">The sequence shown here is derived from an EMBL/GenBank/DDBJ whole genome shotgun (WGS) entry which is preliminary data.</text>
</comment>
<dbReference type="InterPro" id="IPR053977">
    <property type="entry name" value="Rv2466c-like"/>
</dbReference>
<protein>
    <submittedName>
        <fullName evidence="1">DSBA oxidoreductase</fullName>
    </submittedName>
</protein>
<accession>A0A147EM56</accession>
<sequence>MSIERSDSAQPSVEFWFDPICPWCWMTSRWISDVAAQRGFDIVWHPVSLQIINEGNDPGEHAEGMRQGHRLGRAAVAAGRTHDANVVGRLYTELGTAIHPGGRTDFDAILADGLEAAGLDAALAAAADDEQYDAELRANTAHALDIAGPDVGVPVISVDGVAFFGPVVTPAPQGEQALQLWDGIVAAASVPGFYELKRGRTAGPQF</sequence>
<evidence type="ECO:0000313" key="2">
    <source>
        <dbReference type="Proteomes" id="UP000070810"/>
    </source>
</evidence>
<organism evidence="1 2">
    <name type="scientific">Leucobacter chromiiresistens</name>
    <dbReference type="NCBI Taxonomy" id="1079994"/>
    <lineage>
        <taxon>Bacteria</taxon>
        <taxon>Bacillati</taxon>
        <taxon>Actinomycetota</taxon>
        <taxon>Actinomycetes</taxon>
        <taxon>Micrococcales</taxon>
        <taxon>Microbacteriaceae</taxon>
        <taxon>Leucobacter</taxon>
    </lineage>
</organism>
<proteinExistence type="predicted"/>
<dbReference type="SUPFAM" id="SSF52833">
    <property type="entry name" value="Thioredoxin-like"/>
    <property type="match status" value="1"/>
</dbReference>
<evidence type="ECO:0000313" key="1">
    <source>
        <dbReference type="EMBL" id="KTR85455.1"/>
    </source>
</evidence>
<dbReference type="AlphaFoldDB" id="A0A147EM56"/>
<dbReference type="Proteomes" id="UP000070810">
    <property type="component" value="Unassembled WGS sequence"/>
</dbReference>
<keyword evidence="2" id="KW-1185">Reference proteome</keyword>
<dbReference type="Pfam" id="PF22234">
    <property type="entry name" value="Rv2466c-like"/>
    <property type="match status" value="1"/>
</dbReference>
<reference evidence="1 2" key="1">
    <citation type="journal article" date="2016" name="Front. Microbiol.">
        <title>Genomic Resource of Rice Seed Associated Bacteria.</title>
        <authorList>
            <person name="Midha S."/>
            <person name="Bansal K."/>
            <person name="Sharma S."/>
            <person name="Kumar N."/>
            <person name="Patil P.P."/>
            <person name="Chaudhry V."/>
            <person name="Patil P.B."/>
        </authorList>
    </citation>
    <scope>NUCLEOTIDE SEQUENCE [LARGE SCALE GENOMIC DNA]</scope>
    <source>
        <strain evidence="1 2">NS354</strain>
    </source>
</reference>
<name>A0A147EM56_9MICO</name>
<dbReference type="CDD" id="cd02972">
    <property type="entry name" value="DsbA_family"/>
    <property type="match status" value="1"/>
</dbReference>
<gene>
    <name evidence="1" type="ORF">NS354_09235</name>
</gene>
<dbReference type="OrthoDB" id="4125991at2"/>